<comment type="caution">
    <text evidence="3">The sequence shown here is derived from an EMBL/GenBank/DDBJ whole genome shotgun (WGS) entry which is preliminary data.</text>
</comment>
<dbReference type="RefSeq" id="WP_183794801.1">
    <property type="nucleotide sequence ID" value="NZ_JACIDU010000020.1"/>
</dbReference>
<dbReference type="EMBL" id="JACIDU010000020">
    <property type="protein sequence ID" value="MBB4105369.1"/>
    <property type="molecule type" value="Genomic_DNA"/>
</dbReference>
<proteinExistence type="predicted"/>
<dbReference type="GO" id="GO:0005829">
    <property type="term" value="C:cytosol"/>
    <property type="evidence" value="ECO:0007669"/>
    <property type="project" value="TreeGrafter"/>
</dbReference>
<sequence length="327" mass="37080">MNKVAVIRASILAHLIEQIEQTNLSADALLARHGLMKAQIADPYFRVPLSRYVPLFEDAAQLLGMPHLGALLGTRITPRDLGPAGVLFSVSPTILDGLVRLTRHIMAIQSSTTNGLRLIEGNYVWTYQLSAAKLWPRRQESEFTLSSSCQLIRSSFSRNWRPLEVHFEHDEPPDTKRLEAIFRAPLKFGQSSNRLIIAPADAERVYRSDDTDIVTVLEQHILQLEARDTEQSSLAQRVKSLIGIHLGHRRVTVALLAADLGMAARTLQRRLAEEGTSLRSLVEEYRRDIVEMQMKAGTRKMRIADTLGYADSTVLWRARKRWRHFDE</sequence>
<dbReference type="Proteomes" id="UP000584824">
    <property type="component" value="Unassembled WGS sequence"/>
</dbReference>
<evidence type="ECO:0000313" key="3">
    <source>
        <dbReference type="EMBL" id="MBB4105369.1"/>
    </source>
</evidence>
<feature type="domain" description="HTH araC/xylS-type" evidence="2">
    <location>
        <begin position="236"/>
        <end position="327"/>
    </location>
</feature>
<dbReference type="GO" id="GO:0003700">
    <property type="term" value="F:DNA-binding transcription factor activity"/>
    <property type="evidence" value="ECO:0007669"/>
    <property type="project" value="InterPro"/>
</dbReference>
<protein>
    <submittedName>
        <fullName evidence="3">AraC-like DNA-binding protein</fullName>
    </submittedName>
</protein>
<dbReference type="AlphaFoldDB" id="A0A7W6P412"/>
<evidence type="ECO:0000259" key="2">
    <source>
        <dbReference type="PROSITE" id="PS01124"/>
    </source>
</evidence>
<dbReference type="SMART" id="SM00342">
    <property type="entry name" value="HTH_ARAC"/>
    <property type="match status" value="1"/>
</dbReference>
<accession>A0A7W6P412</accession>
<dbReference type="InterPro" id="IPR018060">
    <property type="entry name" value="HTH_AraC"/>
</dbReference>
<dbReference type="PROSITE" id="PS01124">
    <property type="entry name" value="HTH_ARAC_FAMILY_2"/>
    <property type="match status" value="1"/>
</dbReference>
<name>A0A7W6P412_9HYPH</name>
<keyword evidence="4" id="KW-1185">Reference proteome</keyword>
<evidence type="ECO:0000313" key="4">
    <source>
        <dbReference type="Proteomes" id="UP000584824"/>
    </source>
</evidence>
<evidence type="ECO:0000256" key="1">
    <source>
        <dbReference type="ARBA" id="ARBA00023125"/>
    </source>
</evidence>
<dbReference type="GO" id="GO:0000976">
    <property type="term" value="F:transcription cis-regulatory region binding"/>
    <property type="evidence" value="ECO:0007669"/>
    <property type="project" value="TreeGrafter"/>
</dbReference>
<reference evidence="3 4" key="1">
    <citation type="submission" date="2020-08" db="EMBL/GenBank/DDBJ databases">
        <title>Genomic Encyclopedia of Type Strains, Phase IV (KMG-IV): sequencing the most valuable type-strain genomes for metagenomic binning, comparative biology and taxonomic classification.</title>
        <authorList>
            <person name="Goeker M."/>
        </authorList>
    </citation>
    <scope>NUCLEOTIDE SEQUENCE [LARGE SCALE GENOMIC DNA]</scope>
    <source>
        <strain evidence="3 4">DSM 26385</strain>
    </source>
</reference>
<organism evidence="3 4">
    <name type="scientific">Allorhizobium borbori</name>
    <dbReference type="NCBI Taxonomy" id="485907"/>
    <lineage>
        <taxon>Bacteria</taxon>
        <taxon>Pseudomonadati</taxon>
        <taxon>Pseudomonadota</taxon>
        <taxon>Alphaproteobacteria</taxon>
        <taxon>Hyphomicrobiales</taxon>
        <taxon>Rhizobiaceae</taxon>
        <taxon>Rhizobium/Agrobacterium group</taxon>
        <taxon>Allorhizobium</taxon>
    </lineage>
</organism>
<dbReference type="PANTHER" id="PTHR47894:SF4">
    <property type="entry name" value="HTH-TYPE TRANSCRIPTIONAL REGULATOR GADX"/>
    <property type="match status" value="1"/>
</dbReference>
<dbReference type="PANTHER" id="PTHR47894">
    <property type="entry name" value="HTH-TYPE TRANSCRIPTIONAL REGULATOR GADX"/>
    <property type="match status" value="1"/>
</dbReference>
<dbReference type="InterPro" id="IPR032687">
    <property type="entry name" value="AraC-type_N"/>
</dbReference>
<dbReference type="Pfam" id="PF12625">
    <property type="entry name" value="Arabinose_bd"/>
    <property type="match status" value="1"/>
</dbReference>
<dbReference type="Gene3D" id="1.10.10.60">
    <property type="entry name" value="Homeodomain-like"/>
    <property type="match status" value="1"/>
</dbReference>
<keyword evidence="1 3" id="KW-0238">DNA-binding</keyword>
<gene>
    <name evidence="3" type="ORF">GGQ66_003956</name>
</gene>